<evidence type="ECO:0000313" key="2">
    <source>
        <dbReference type="Proteomes" id="UP000030745"/>
    </source>
</evidence>
<dbReference type="VEuPathDB" id="FungiDB:SPRG_04889"/>
<keyword evidence="2" id="KW-1185">Reference proteome</keyword>
<dbReference type="OrthoDB" id="10422331at2759"/>
<dbReference type="AlphaFoldDB" id="A0A067CH16"/>
<protein>
    <submittedName>
        <fullName evidence="1">Uncharacterized protein</fullName>
    </submittedName>
</protein>
<dbReference type="RefSeq" id="XP_012199419.1">
    <property type="nucleotide sequence ID" value="XM_012344029.1"/>
</dbReference>
<gene>
    <name evidence="1" type="ORF">SPRG_04889</name>
</gene>
<reference evidence="1 2" key="1">
    <citation type="journal article" date="2013" name="PLoS Genet.">
        <title>Distinctive expansion of potential virulence genes in the genome of the oomycete fish pathogen Saprolegnia parasitica.</title>
        <authorList>
            <person name="Jiang R.H."/>
            <person name="de Bruijn I."/>
            <person name="Haas B.J."/>
            <person name="Belmonte R."/>
            <person name="Lobach L."/>
            <person name="Christie J."/>
            <person name="van den Ackerveken G."/>
            <person name="Bottin A."/>
            <person name="Bulone V."/>
            <person name="Diaz-Moreno S.M."/>
            <person name="Dumas B."/>
            <person name="Fan L."/>
            <person name="Gaulin E."/>
            <person name="Govers F."/>
            <person name="Grenville-Briggs L.J."/>
            <person name="Horner N.R."/>
            <person name="Levin J.Z."/>
            <person name="Mammella M."/>
            <person name="Meijer H.J."/>
            <person name="Morris P."/>
            <person name="Nusbaum C."/>
            <person name="Oome S."/>
            <person name="Phillips A.J."/>
            <person name="van Rooyen D."/>
            <person name="Rzeszutek E."/>
            <person name="Saraiva M."/>
            <person name="Secombes C.J."/>
            <person name="Seidl M.F."/>
            <person name="Snel B."/>
            <person name="Stassen J.H."/>
            <person name="Sykes S."/>
            <person name="Tripathy S."/>
            <person name="van den Berg H."/>
            <person name="Vega-Arreguin J.C."/>
            <person name="Wawra S."/>
            <person name="Young S.K."/>
            <person name="Zeng Q."/>
            <person name="Dieguez-Uribeondo J."/>
            <person name="Russ C."/>
            <person name="Tyler B.M."/>
            <person name="van West P."/>
        </authorList>
    </citation>
    <scope>NUCLEOTIDE SEQUENCE [LARGE SCALE GENOMIC DNA]</scope>
    <source>
        <strain evidence="1 2">CBS 223.65</strain>
    </source>
</reference>
<organism evidence="1 2">
    <name type="scientific">Saprolegnia parasitica (strain CBS 223.65)</name>
    <dbReference type="NCBI Taxonomy" id="695850"/>
    <lineage>
        <taxon>Eukaryota</taxon>
        <taxon>Sar</taxon>
        <taxon>Stramenopiles</taxon>
        <taxon>Oomycota</taxon>
        <taxon>Saprolegniomycetes</taxon>
        <taxon>Saprolegniales</taxon>
        <taxon>Saprolegniaceae</taxon>
        <taxon>Saprolegnia</taxon>
    </lineage>
</organism>
<accession>A0A067CH16</accession>
<evidence type="ECO:0000313" key="1">
    <source>
        <dbReference type="EMBL" id="KDO29773.1"/>
    </source>
</evidence>
<dbReference type="Proteomes" id="UP000030745">
    <property type="component" value="Unassembled WGS sequence"/>
</dbReference>
<name>A0A067CH16_SAPPC</name>
<proteinExistence type="predicted"/>
<dbReference type="KEGG" id="spar:SPRG_04889"/>
<sequence length="237" mass="26183">MNRSAMTVVSTPELLRAIAGFVSSGVTLRRLLEAINPADLDATWHNFLALVDEWFVLPDDLWPVVQYDVVHNEVFIFDDVWTCADAQGLWTMDVDTYFQRDESIDALRRERPHVQDGAAVGWMAPATINVAKGVWTSCTLYLQAKATALDIARLAAALASAPGLRAVSVITSQLKYTIEMDPPEYIFHDDAFPSSLEPAVWQALLQSRVVDLRLVGVPHSVALNAASDAPALVRRPR</sequence>
<dbReference type="GeneID" id="24127306"/>
<dbReference type="EMBL" id="KK583204">
    <property type="protein sequence ID" value="KDO29773.1"/>
    <property type="molecule type" value="Genomic_DNA"/>
</dbReference>